<evidence type="ECO:0000313" key="3">
    <source>
        <dbReference type="Proteomes" id="UP000543836"/>
    </source>
</evidence>
<reference evidence="2 3" key="1">
    <citation type="submission" date="2020-08" db="EMBL/GenBank/DDBJ databases">
        <title>Genomic Encyclopedia of Type Strains, Phase IV (KMG-V): Genome sequencing to study the core and pangenomes of soil and plant-associated prokaryotes.</title>
        <authorList>
            <person name="Whitman W."/>
        </authorList>
    </citation>
    <scope>NUCLEOTIDE SEQUENCE [LARGE SCALE GENOMIC DNA]</scope>
    <source>
        <strain evidence="2 3">SEMIA 492</strain>
    </source>
</reference>
<proteinExistence type="predicted"/>
<name>A0A7W7ENA0_9HYPH</name>
<gene>
    <name evidence="2" type="ORF">GGE60_005991</name>
</gene>
<evidence type="ECO:0000259" key="1">
    <source>
        <dbReference type="Pfam" id="PF00144"/>
    </source>
</evidence>
<dbReference type="InterPro" id="IPR001466">
    <property type="entry name" value="Beta-lactam-related"/>
</dbReference>
<dbReference type="InterPro" id="IPR012338">
    <property type="entry name" value="Beta-lactam/transpept-like"/>
</dbReference>
<dbReference type="OrthoDB" id="9808046at2"/>
<comment type="caution">
    <text evidence="2">The sequence shown here is derived from an EMBL/GenBank/DDBJ whole genome shotgun (WGS) entry which is preliminary data.</text>
</comment>
<organism evidence="2 3">
    <name type="scientific">Rhizobium leucaenae</name>
    <dbReference type="NCBI Taxonomy" id="29450"/>
    <lineage>
        <taxon>Bacteria</taxon>
        <taxon>Pseudomonadati</taxon>
        <taxon>Pseudomonadota</taxon>
        <taxon>Alphaproteobacteria</taxon>
        <taxon>Hyphomicrobiales</taxon>
        <taxon>Rhizobiaceae</taxon>
        <taxon>Rhizobium/Agrobacterium group</taxon>
        <taxon>Rhizobium</taxon>
    </lineage>
</organism>
<feature type="domain" description="Beta-lactamase-related" evidence="1">
    <location>
        <begin position="6"/>
        <end position="57"/>
    </location>
</feature>
<dbReference type="EMBL" id="JACIIG010000049">
    <property type="protein sequence ID" value="MBB4571815.1"/>
    <property type="molecule type" value="Genomic_DNA"/>
</dbReference>
<dbReference type="Gene3D" id="3.40.710.10">
    <property type="entry name" value="DD-peptidase/beta-lactamase superfamily"/>
    <property type="match status" value="1"/>
</dbReference>
<protein>
    <submittedName>
        <fullName evidence="2">CubicO group peptidase (Beta-lactamase class C family)</fullName>
    </submittedName>
</protein>
<keyword evidence="3" id="KW-1185">Reference proteome</keyword>
<evidence type="ECO:0000313" key="2">
    <source>
        <dbReference type="EMBL" id="MBB4571815.1"/>
    </source>
</evidence>
<dbReference type="GeneID" id="32525376"/>
<dbReference type="RefSeq" id="WP_081670492.1">
    <property type="nucleotide sequence ID" value="NZ_JACIIG010000049.1"/>
</dbReference>
<dbReference type="AlphaFoldDB" id="A0A7W7ENA0"/>
<dbReference type="Proteomes" id="UP000543836">
    <property type="component" value="Unassembled WGS sequence"/>
</dbReference>
<sequence>MKARIDAVMEKAIRACRIVGTVVIVTKDEETVYCRAAGYADREMGKPVETQTIFRLA</sequence>
<dbReference type="SUPFAM" id="SSF56601">
    <property type="entry name" value="beta-lactamase/transpeptidase-like"/>
    <property type="match status" value="1"/>
</dbReference>
<accession>A0A7W7ENA0</accession>
<dbReference type="Pfam" id="PF00144">
    <property type="entry name" value="Beta-lactamase"/>
    <property type="match status" value="1"/>
</dbReference>